<gene>
    <name evidence="1" type="ORF">SP062_00130</name>
</gene>
<evidence type="ECO:0000313" key="1">
    <source>
        <dbReference type="EMBL" id="AGF89306.1"/>
    </source>
</evidence>
<proteinExistence type="predicted"/>
<dbReference type="EMBL" id="KC139633">
    <property type="protein sequence ID" value="AGF89306.1"/>
    <property type="molecule type" value="Genomic_DNA"/>
</dbReference>
<reference evidence="1" key="1">
    <citation type="journal article" date="2013" name="BMC Genomics">
        <title>Genomic characterization provides new insight into Salmonella phage diversity.</title>
        <authorList>
            <person name="Moreno Switt A.I."/>
            <person name="Orsi R.H."/>
            <person name="den Bakker H.C."/>
            <person name="Vongkamjan K."/>
            <person name="Altier C."/>
            <person name="Wiedmann M."/>
        </authorList>
    </citation>
    <scope>NUCLEOTIDE SEQUENCE</scope>
</reference>
<sequence>MCELSSVFEVRSGMCGAPGEGDSEGGMFSSFEQAKERANEVIEKASEYDNIQWISDYRAVGRFYWVEINEHDVIYPEQEQNYV</sequence>
<protein>
    <submittedName>
        <fullName evidence="1">Uncharacterized protein</fullName>
    </submittedName>
</protein>
<organism evidence="1">
    <name type="scientific">Salmonella phage FSL SP-062</name>
    <dbReference type="NCBI Taxonomy" id="1173759"/>
    <lineage>
        <taxon>Viruses</taxon>
        <taxon>Duplodnaviria</taxon>
        <taxon>Heunggongvirae</taxon>
        <taxon>Uroviricota</taxon>
        <taxon>Caudoviricetes</taxon>
        <taxon>Nonanavirus</taxon>
    </lineage>
</organism>
<name>S4TQZ6_9CAUD</name>
<accession>S4TQZ6</accession>